<proteinExistence type="predicted"/>
<dbReference type="InterPro" id="IPR025213">
    <property type="entry name" value="Sim4_Fta2"/>
</dbReference>
<protein>
    <recommendedName>
        <fullName evidence="1">Protein kinase domain-containing protein</fullName>
    </recommendedName>
</protein>
<dbReference type="Proteomes" id="UP000283841">
    <property type="component" value="Unassembled WGS sequence"/>
</dbReference>
<comment type="caution">
    <text evidence="2">The sequence shown here is derived from an EMBL/GenBank/DDBJ whole genome shotgun (WGS) entry which is preliminary data.</text>
</comment>
<dbReference type="InterPro" id="IPR000719">
    <property type="entry name" value="Prot_kinase_dom"/>
</dbReference>
<feature type="domain" description="Protein kinase" evidence="1">
    <location>
        <begin position="22"/>
        <end position="275"/>
    </location>
</feature>
<reference evidence="2 3" key="1">
    <citation type="journal article" date="2018" name="Front. Microbiol.">
        <title>Genomic and genetic insights into a cosmopolitan fungus, Paecilomyces variotii (Eurotiales).</title>
        <authorList>
            <person name="Urquhart A.S."/>
            <person name="Mondo S.J."/>
            <person name="Makela M.R."/>
            <person name="Hane J.K."/>
            <person name="Wiebenga A."/>
            <person name="He G."/>
            <person name="Mihaltcheva S."/>
            <person name="Pangilinan J."/>
            <person name="Lipzen A."/>
            <person name="Barry K."/>
            <person name="de Vries R.P."/>
            <person name="Grigoriev I.V."/>
            <person name="Idnurm A."/>
        </authorList>
    </citation>
    <scope>NUCLEOTIDE SEQUENCE [LARGE SCALE GENOMIC DNA]</scope>
    <source>
        <strain evidence="2 3">CBS 101075</strain>
    </source>
</reference>
<dbReference type="InterPro" id="IPR011009">
    <property type="entry name" value="Kinase-like_dom_sf"/>
</dbReference>
<dbReference type="SUPFAM" id="SSF56112">
    <property type="entry name" value="Protein kinase-like (PK-like)"/>
    <property type="match status" value="1"/>
</dbReference>
<keyword evidence="3" id="KW-1185">Reference proteome</keyword>
<dbReference type="InterPro" id="IPR052396">
    <property type="entry name" value="Meiotic_Drive_Suppr_Kinase"/>
</dbReference>
<dbReference type="Pfam" id="PF13095">
    <property type="entry name" value="FTA2"/>
    <property type="match status" value="1"/>
</dbReference>
<dbReference type="Gene3D" id="1.10.510.10">
    <property type="entry name" value="Transferase(Phosphotransferase) domain 1"/>
    <property type="match status" value="1"/>
</dbReference>
<evidence type="ECO:0000313" key="2">
    <source>
        <dbReference type="EMBL" id="RWQ94503.1"/>
    </source>
</evidence>
<dbReference type="AlphaFoldDB" id="A0A443HRQ7"/>
<evidence type="ECO:0000259" key="1">
    <source>
        <dbReference type="PROSITE" id="PS50011"/>
    </source>
</evidence>
<dbReference type="EMBL" id="RCNU01000007">
    <property type="protein sequence ID" value="RWQ94503.1"/>
    <property type="molecule type" value="Genomic_DNA"/>
</dbReference>
<dbReference type="GeneID" id="39598342"/>
<dbReference type="GO" id="GO:0005524">
    <property type="term" value="F:ATP binding"/>
    <property type="evidence" value="ECO:0007669"/>
    <property type="project" value="InterPro"/>
</dbReference>
<dbReference type="PANTHER" id="PTHR37171">
    <property type="entry name" value="SERINE/THREONINE-PROTEIN KINASE YRZF-RELATED"/>
    <property type="match status" value="1"/>
</dbReference>
<dbReference type="VEuPathDB" id="FungiDB:C8Q69DRAFT_445433"/>
<accession>A0A443HRQ7</accession>
<dbReference type="GO" id="GO:0004672">
    <property type="term" value="F:protein kinase activity"/>
    <property type="evidence" value="ECO:0007669"/>
    <property type="project" value="InterPro"/>
</dbReference>
<dbReference type="PANTHER" id="PTHR37171:SF1">
    <property type="entry name" value="SERINE_THREONINE-PROTEIN KINASE YRZF-RELATED"/>
    <property type="match status" value="1"/>
</dbReference>
<gene>
    <name evidence="2" type="ORF">C8Q69DRAFT_445433</name>
</gene>
<dbReference type="RefSeq" id="XP_028484148.1">
    <property type="nucleotide sequence ID" value="XM_028629065.1"/>
</dbReference>
<name>A0A443HRQ7_BYSSP</name>
<organism evidence="2 3">
    <name type="scientific">Byssochlamys spectabilis</name>
    <name type="common">Paecilomyces variotii</name>
    <dbReference type="NCBI Taxonomy" id="264951"/>
    <lineage>
        <taxon>Eukaryota</taxon>
        <taxon>Fungi</taxon>
        <taxon>Dikarya</taxon>
        <taxon>Ascomycota</taxon>
        <taxon>Pezizomycotina</taxon>
        <taxon>Eurotiomycetes</taxon>
        <taxon>Eurotiomycetidae</taxon>
        <taxon>Eurotiales</taxon>
        <taxon>Thermoascaceae</taxon>
        <taxon>Paecilomyces</taxon>
    </lineage>
</organism>
<sequence length="275" mass="31521">MASLESQYSPTLEQFPLRSQKIHVLDYAGGGNAAYVFKVLIDGKTYALKMFKFDNPLLYPSRLRGISRRAVYDNFFIECRTNTSLIRQELNGKITPFCHGWILVPTKTERDVAKHFNVQSFLWDRPPNATDEKVRALLFDWVDGKMVSQIRITAHIADQIRNALKELHQASIAHRDIRAANIMVTKDRVYLIDLNSAWILSSPPEISSQKLKDAQEEDHRSLEAGFVLLSQINDGESVADLSLLGGLSLEEILTIYDPIKCHWRPQPRSFWHSKR</sequence>
<dbReference type="STRING" id="264951.A0A443HRQ7"/>
<dbReference type="PROSITE" id="PS50011">
    <property type="entry name" value="PROTEIN_KINASE_DOM"/>
    <property type="match status" value="1"/>
</dbReference>
<evidence type="ECO:0000313" key="3">
    <source>
        <dbReference type="Proteomes" id="UP000283841"/>
    </source>
</evidence>